<comment type="catalytic activity">
    <reaction evidence="13">
        <text>N-hexadecanoyl-L-phenylalanine + H2O = hexadecanoate + L-phenylalanine</text>
        <dbReference type="Rhea" id="RHEA:64124"/>
        <dbReference type="ChEBI" id="CHEBI:7896"/>
        <dbReference type="ChEBI" id="CHEBI:15377"/>
        <dbReference type="ChEBI" id="CHEBI:58095"/>
        <dbReference type="ChEBI" id="CHEBI:149699"/>
    </reaction>
    <physiologicalReaction direction="left-to-right" evidence="13">
        <dbReference type="Rhea" id="RHEA:64125"/>
    </physiologicalReaction>
</comment>
<comment type="function">
    <text evidence="7">Secreted enzyme that regulates the endogenous N-fatty acyl amino acid (NAAs) tissue and circulating levels by functioning as a bidirectional NAA synthase/hydrolase. It condenses free fatty acids and free amino acids to generate NAAs and bidirectionally catalyzes the reverse hydrolysis reaction. Some of these NAAs stimulate oxidative metabolism via mitochondrial uncoupling, increasing energy expenditure in a UPC1-independent manner. Thereby, this secreted protein may indirectly regulate whole body energy expenditure. PM20D1 circulates in tight association with both low- and high-density (LDL and HDL,respectively) lipoprotein particles.</text>
</comment>
<comment type="catalytic activity">
    <reaction evidence="24">
        <text>N-(5Z,8Z,11Z,14Z-eicosatetraenoyl)-L-serine + H2O = (5Z,8Z,11Z,14Z)-eicosatetraenoate + L-serine</text>
        <dbReference type="Rhea" id="RHEA:64116"/>
        <dbReference type="ChEBI" id="CHEBI:15377"/>
        <dbReference type="ChEBI" id="CHEBI:32395"/>
        <dbReference type="ChEBI" id="CHEBI:33384"/>
        <dbReference type="ChEBI" id="CHEBI:149697"/>
    </reaction>
    <physiologicalReaction direction="left-to-right" evidence="24">
        <dbReference type="Rhea" id="RHEA:64117"/>
    </physiologicalReaction>
    <physiologicalReaction direction="right-to-left" evidence="24">
        <dbReference type="Rhea" id="RHEA:64118"/>
    </physiologicalReaction>
</comment>
<dbReference type="Proteomes" id="UP000596742">
    <property type="component" value="Unassembled WGS sequence"/>
</dbReference>
<evidence type="ECO:0000256" key="7">
    <source>
        <dbReference type="ARBA" id="ARBA00046147"/>
    </source>
</evidence>
<comment type="similarity">
    <text evidence="2">Belongs to the peptidase M20A family.</text>
</comment>
<comment type="catalytic activity">
    <reaction evidence="15">
        <text>N-(9Z-octadecenoyl)-L-asparagine + H2O = L-asparagine + (9Z)-octadecenoate</text>
        <dbReference type="Rhea" id="RHEA:64136"/>
        <dbReference type="ChEBI" id="CHEBI:15377"/>
        <dbReference type="ChEBI" id="CHEBI:30823"/>
        <dbReference type="ChEBI" id="CHEBI:58048"/>
        <dbReference type="ChEBI" id="CHEBI:149730"/>
    </reaction>
    <physiologicalReaction direction="left-to-right" evidence="15">
        <dbReference type="Rhea" id="RHEA:64137"/>
    </physiologicalReaction>
</comment>
<evidence type="ECO:0000259" key="27">
    <source>
        <dbReference type="Pfam" id="PF07687"/>
    </source>
</evidence>
<dbReference type="GO" id="GO:0043604">
    <property type="term" value="P:amide biosynthetic process"/>
    <property type="evidence" value="ECO:0007669"/>
    <property type="project" value="TreeGrafter"/>
</dbReference>
<evidence type="ECO:0000256" key="21">
    <source>
        <dbReference type="ARBA" id="ARBA00048827"/>
    </source>
</evidence>
<evidence type="ECO:0000256" key="11">
    <source>
        <dbReference type="ARBA" id="ARBA00047866"/>
    </source>
</evidence>
<evidence type="ECO:0000256" key="9">
    <source>
        <dbReference type="ARBA" id="ARBA00047567"/>
    </source>
</evidence>
<dbReference type="Pfam" id="PF07687">
    <property type="entry name" value="M20_dimer"/>
    <property type="match status" value="1"/>
</dbReference>
<evidence type="ECO:0000256" key="25">
    <source>
        <dbReference type="ARBA" id="ARBA00049457"/>
    </source>
</evidence>
<evidence type="ECO:0000256" key="17">
    <source>
        <dbReference type="ARBA" id="ARBA00048579"/>
    </source>
</evidence>
<comment type="catalytic activity">
    <reaction evidence="20">
        <text>N-(9Z-octadecenoyl)-L-tryptophan + H2O = L-tryptophan + (9Z)-octadecenoate</text>
        <dbReference type="Rhea" id="RHEA:64176"/>
        <dbReference type="ChEBI" id="CHEBI:15377"/>
        <dbReference type="ChEBI" id="CHEBI:30823"/>
        <dbReference type="ChEBI" id="CHEBI:57912"/>
        <dbReference type="ChEBI" id="CHEBI:149733"/>
    </reaction>
    <physiologicalReaction direction="left-to-right" evidence="20">
        <dbReference type="Rhea" id="RHEA:64177"/>
    </physiologicalReaction>
</comment>
<dbReference type="Gene3D" id="1.10.150.900">
    <property type="match status" value="1"/>
</dbReference>
<keyword evidence="28" id="KW-0121">Carboxypeptidase</keyword>
<evidence type="ECO:0000256" key="20">
    <source>
        <dbReference type="ARBA" id="ARBA00048822"/>
    </source>
</evidence>
<evidence type="ECO:0000256" key="12">
    <source>
        <dbReference type="ARBA" id="ARBA00047874"/>
    </source>
</evidence>
<comment type="catalytic activity">
    <reaction evidence="19">
        <text>N-(9Z-octadecenoyl)-L-glutamine + H2O = L-glutamine + (9Z)-octadecenoate</text>
        <dbReference type="Rhea" id="RHEA:51356"/>
        <dbReference type="ChEBI" id="CHEBI:15377"/>
        <dbReference type="ChEBI" id="CHEBI:30823"/>
        <dbReference type="ChEBI" id="CHEBI:58359"/>
        <dbReference type="ChEBI" id="CHEBI:134033"/>
    </reaction>
    <physiologicalReaction direction="left-to-right" evidence="19">
        <dbReference type="Rhea" id="RHEA:51357"/>
    </physiologicalReaction>
</comment>
<comment type="catalytic activity">
    <reaction evidence="16">
        <text>N-(5Z,8Z,11Z,14Z)-eicosatetraenoyl-glycine + H2O = (5Z,8Z,11Z,14Z)-eicosatetraenoate + glycine</text>
        <dbReference type="Rhea" id="RHEA:64108"/>
        <dbReference type="ChEBI" id="CHEBI:15377"/>
        <dbReference type="ChEBI" id="CHEBI:32395"/>
        <dbReference type="ChEBI" id="CHEBI:57305"/>
        <dbReference type="ChEBI" id="CHEBI:59002"/>
    </reaction>
    <physiologicalReaction direction="left-to-right" evidence="16">
        <dbReference type="Rhea" id="RHEA:64109"/>
    </physiologicalReaction>
    <physiologicalReaction direction="right-to-left" evidence="16">
        <dbReference type="Rhea" id="RHEA:64110"/>
    </physiologicalReaction>
</comment>
<evidence type="ECO:0000256" key="23">
    <source>
        <dbReference type="ARBA" id="ARBA00048879"/>
    </source>
</evidence>
<keyword evidence="26" id="KW-0472">Membrane</keyword>
<comment type="catalytic activity">
    <reaction evidence="8">
        <text>(9Z)-octadecenoate + glycine = N-(9Z-octadecenoyl)glycine + H2O</text>
        <dbReference type="Rhea" id="RHEA:51316"/>
        <dbReference type="ChEBI" id="CHEBI:15377"/>
        <dbReference type="ChEBI" id="CHEBI:30823"/>
        <dbReference type="ChEBI" id="CHEBI:57305"/>
        <dbReference type="ChEBI" id="CHEBI:133992"/>
    </reaction>
    <physiologicalReaction direction="right-to-left" evidence="8">
        <dbReference type="Rhea" id="RHEA:51318"/>
    </physiologicalReaction>
</comment>
<dbReference type="InterPro" id="IPR002933">
    <property type="entry name" value="Peptidase_M20"/>
</dbReference>
<organism evidence="28 29">
    <name type="scientific">Mytilus galloprovincialis</name>
    <name type="common">Mediterranean mussel</name>
    <dbReference type="NCBI Taxonomy" id="29158"/>
    <lineage>
        <taxon>Eukaryota</taxon>
        <taxon>Metazoa</taxon>
        <taxon>Spiralia</taxon>
        <taxon>Lophotrochozoa</taxon>
        <taxon>Mollusca</taxon>
        <taxon>Bivalvia</taxon>
        <taxon>Autobranchia</taxon>
        <taxon>Pteriomorphia</taxon>
        <taxon>Mytilida</taxon>
        <taxon>Mytiloidea</taxon>
        <taxon>Mytilidae</taxon>
        <taxon>Mytilinae</taxon>
        <taxon>Mytilus</taxon>
    </lineage>
</organism>
<comment type="catalytic activity">
    <reaction evidence="11">
        <text>N-(9Z-octadecenoyl)-L-tyrosine + H2O = L-tyrosine + (9Z)-octadecenoate</text>
        <dbReference type="Rhea" id="RHEA:64184"/>
        <dbReference type="ChEBI" id="CHEBI:15377"/>
        <dbReference type="ChEBI" id="CHEBI:30823"/>
        <dbReference type="ChEBI" id="CHEBI:58315"/>
        <dbReference type="ChEBI" id="CHEBI:149734"/>
    </reaction>
    <physiologicalReaction direction="left-to-right" evidence="11">
        <dbReference type="Rhea" id="RHEA:64185"/>
    </physiologicalReaction>
</comment>
<dbReference type="SUPFAM" id="SSF53187">
    <property type="entry name" value="Zn-dependent exopeptidases"/>
    <property type="match status" value="1"/>
</dbReference>
<comment type="catalytic activity">
    <reaction evidence="14">
        <text>N-(9Z-octadecenoyl)-L-methionine + H2O = (9Z)-octadecenoate + L-methionine</text>
        <dbReference type="Rhea" id="RHEA:64144"/>
        <dbReference type="ChEBI" id="CHEBI:15377"/>
        <dbReference type="ChEBI" id="CHEBI:30823"/>
        <dbReference type="ChEBI" id="CHEBI:57844"/>
        <dbReference type="ChEBI" id="CHEBI:149732"/>
    </reaction>
    <physiologicalReaction direction="left-to-right" evidence="14">
        <dbReference type="Rhea" id="RHEA:64145"/>
    </physiologicalReaction>
</comment>
<evidence type="ECO:0000256" key="4">
    <source>
        <dbReference type="ARBA" id="ARBA00022723"/>
    </source>
</evidence>
<dbReference type="GO" id="GO:0004180">
    <property type="term" value="F:carboxypeptidase activity"/>
    <property type="evidence" value="ECO:0007669"/>
    <property type="project" value="UniProtKB-KW"/>
</dbReference>
<dbReference type="Gene3D" id="3.40.630.10">
    <property type="entry name" value="Zn peptidases"/>
    <property type="match status" value="1"/>
</dbReference>
<comment type="caution">
    <text evidence="28">The sequence shown here is derived from an EMBL/GenBank/DDBJ whole genome shotgun (WGS) entry which is preliminary data.</text>
</comment>
<dbReference type="GO" id="GO:0006520">
    <property type="term" value="P:amino acid metabolic process"/>
    <property type="evidence" value="ECO:0007669"/>
    <property type="project" value="TreeGrafter"/>
</dbReference>
<evidence type="ECO:0000256" key="1">
    <source>
        <dbReference type="ARBA" id="ARBA00004872"/>
    </source>
</evidence>
<dbReference type="GO" id="GO:0006508">
    <property type="term" value="P:proteolysis"/>
    <property type="evidence" value="ECO:0007669"/>
    <property type="project" value="UniProtKB-KW"/>
</dbReference>
<keyword evidence="3" id="KW-0645">Protease</keyword>
<comment type="catalytic activity">
    <reaction evidence="21">
        <text>N-(9Z-octadecenoyl)-L-leucine + H2O = L-leucine + (9Z)-octadecenoate</text>
        <dbReference type="Rhea" id="RHEA:51360"/>
        <dbReference type="ChEBI" id="CHEBI:15377"/>
        <dbReference type="ChEBI" id="CHEBI:30823"/>
        <dbReference type="ChEBI" id="CHEBI:57427"/>
        <dbReference type="ChEBI" id="CHEBI:134035"/>
    </reaction>
    <physiologicalReaction direction="left-to-right" evidence="21">
        <dbReference type="Rhea" id="RHEA:51361"/>
    </physiologicalReaction>
    <physiologicalReaction direction="right-to-left" evidence="21">
        <dbReference type="Rhea" id="RHEA:51362"/>
    </physiologicalReaction>
</comment>
<reference evidence="28" key="1">
    <citation type="submission" date="2018-11" db="EMBL/GenBank/DDBJ databases">
        <authorList>
            <person name="Alioto T."/>
            <person name="Alioto T."/>
        </authorList>
    </citation>
    <scope>NUCLEOTIDE SEQUENCE</scope>
</reference>
<keyword evidence="4" id="KW-0479">Metal-binding</keyword>
<name>A0A8B6FUI4_MYTGA</name>
<dbReference type="InterPro" id="IPR011650">
    <property type="entry name" value="Peptidase_M20_dimer"/>
</dbReference>
<evidence type="ECO:0000256" key="18">
    <source>
        <dbReference type="ARBA" id="ARBA00048597"/>
    </source>
</evidence>
<evidence type="ECO:0000256" key="3">
    <source>
        <dbReference type="ARBA" id="ARBA00022670"/>
    </source>
</evidence>
<dbReference type="GO" id="GO:0043605">
    <property type="term" value="P:amide catabolic process"/>
    <property type="evidence" value="ECO:0007669"/>
    <property type="project" value="TreeGrafter"/>
</dbReference>
<feature type="transmembrane region" description="Helical" evidence="26">
    <location>
        <begin position="31"/>
        <end position="52"/>
    </location>
</feature>
<evidence type="ECO:0000256" key="16">
    <source>
        <dbReference type="ARBA" id="ARBA00048402"/>
    </source>
</evidence>
<dbReference type="Gene3D" id="3.30.70.360">
    <property type="match status" value="1"/>
</dbReference>
<evidence type="ECO:0000256" key="22">
    <source>
        <dbReference type="ARBA" id="ARBA00048840"/>
    </source>
</evidence>
<evidence type="ECO:0000256" key="2">
    <source>
        <dbReference type="ARBA" id="ARBA00006247"/>
    </source>
</evidence>
<evidence type="ECO:0000313" key="28">
    <source>
        <dbReference type="EMBL" id="VDI54947.1"/>
    </source>
</evidence>
<evidence type="ECO:0000256" key="15">
    <source>
        <dbReference type="ARBA" id="ARBA00048380"/>
    </source>
</evidence>
<gene>
    <name evidence="28" type="ORF">MGAL_10B042279</name>
</gene>
<proteinExistence type="inferred from homology"/>
<dbReference type="OrthoDB" id="3064516at2759"/>
<comment type="catalytic activity">
    <reaction evidence="23">
        <text>L-phenylalanine + (9Z)-octadecenoate = N-(9Z-octadecenoyl)-L-phenylalanine + H2O</text>
        <dbReference type="Rhea" id="RHEA:51300"/>
        <dbReference type="ChEBI" id="CHEBI:15377"/>
        <dbReference type="ChEBI" id="CHEBI:30823"/>
        <dbReference type="ChEBI" id="CHEBI:58095"/>
        <dbReference type="ChEBI" id="CHEBI:134020"/>
    </reaction>
    <physiologicalReaction direction="left-to-right" evidence="23">
        <dbReference type="Rhea" id="RHEA:51301"/>
    </physiologicalReaction>
    <physiologicalReaction direction="right-to-left" evidence="23">
        <dbReference type="Rhea" id="RHEA:51302"/>
    </physiologicalReaction>
</comment>
<dbReference type="EMBL" id="UYJE01007461">
    <property type="protein sequence ID" value="VDI54947.1"/>
    <property type="molecule type" value="Genomic_DNA"/>
</dbReference>
<evidence type="ECO:0000256" key="8">
    <source>
        <dbReference type="ARBA" id="ARBA00047450"/>
    </source>
</evidence>
<comment type="catalytic activity">
    <reaction evidence="22">
        <text>an N-acyl-aromatic L-alpha-amino acid + H2O = an aromatic L-alpha-amino acid + a carboxylate</text>
        <dbReference type="Rhea" id="RHEA:54184"/>
        <dbReference type="ChEBI" id="CHEBI:15377"/>
        <dbReference type="ChEBI" id="CHEBI:29067"/>
        <dbReference type="ChEBI" id="CHEBI:84824"/>
        <dbReference type="ChEBI" id="CHEBI:138093"/>
        <dbReference type="EC" id="3.5.1.114"/>
    </reaction>
    <physiologicalReaction direction="left-to-right" evidence="22">
        <dbReference type="Rhea" id="RHEA:54185"/>
    </physiologicalReaction>
    <physiologicalReaction direction="right-to-left" evidence="22">
        <dbReference type="Rhea" id="RHEA:54186"/>
    </physiologicalReaction>
</comment>
<protein>
    <submittedName>
        <fullName evidence="28">Carboxypeptidase PM20D1</fullName>
        <ecNumber evidence="28">3.4.17.-</ecNumber>
    </submittedName>
</protein>
<dbReference type="GO" id="GO:0046872">
    <property type="term" value="F:metal ion binding"/>
    <property type="evidence" value="ECO:0007669"/>
    <property type="project" value="UniProtKB-KW"/>
</dbReference>
<comment type="catalytic activity">
    <reaction evidence="17">
        <text>an N-acyl-L-amino acid + H2O = an L-alpha-amino acid + a carboxylate</text>
        <dbReference type="Rhea" id="RHEA:15565"/>
        <dbReference type="ChEBI" id="CHEBI:15377"/>
        <dbReference type="ChEBI" id="CHEBI:29067"/>
        <dbReference type="ChEBI" id="CHEBI:59869"/>
        <dbReference type="ChEBI" id="CHEBI:59874"/>
        <dbReference type="EC" id="3.5.1.14"/>
    </reaction>
    <physiologicalReaction direction="left-to-right" evidence="17">
        <dbReference type="Rhea" id="RHEA:15566"/>
    </physiologicalReaction>
    <physiologicalReaction direction="right-to-left" evidence="17">
        <dbReference type="Rhea" id="RHEA:15567"/>
    </physiologicalReaction>
</comment>
<keyword evidence="29" id="KW-1185">Reference proteome</keyword>
<dbReference type="AlphaFoldDB" id="A0A8B6FUI4"/>
<dbReference type="PANTHER" id="PTHR45962">
    <property type="entry name" value="N-FATTY-ACYL-AMINO ACID SYNTHASE/HYDROLASE PM20D1"/>
    <property type="match status" value="1"/>
</dbReference>
<sequence>MEYILTIVSSLPLFLLNNASLENIVHTTILVLLTFCCGVITYVTVRTLAIGYKSTKPCQNIQSSEKDFEISETVISRFQQALQFKTTFGESKEFSNMIQFLKEGFKTIHKSKYVTMEIVADYSLLYTVSGSNKSLTPYMVLGHLDVATAEPNFWTLPPFSGKIKDGYIYSRGTMDFKNGVMGILEALDDLLAHGFKPSRTIYISFAHDKGNERQNGAIGASQLLQDRGLKKLEFILDQGCTVAGEVSGIALIGVTENSTLDLTLTVRGLGGHSALRLGPTPFGVLAKAVSKIENHKHPSMLGQGPEKEMLEKMAPVMNIWFKILWSNIWLFKPIITTMLSINPKMNAMIRSVHNVTNINTEQMDIKKYQIAENVTAHVTIHVHPSQTVSDVINNLRSVINDKRVEISTMYRSRIASMSPYGDGHFGYQTVYRSIQQVFQPYLISPAIFPIESSSSRYHMFTNNIYRFSPLVNDPGDEQRIHGKNERISVKNYCKTINFYKHLMVNADKVSI</sequence>
<dbReference type="PANTHER" id="PTHR45962:SF1">
    <property type="entry name" value="N-FATTY-ACYL-AMINO ACID SYNTHASE_HYDROLASE PM20D1"/>
    <property type="match status" value="1"/>
</dbReference>
<comment type="pathway">
    <text evidence="1">Lipid metabolism; fatty acid metabolism.</text>
</comment>
<keyword evidence="26" id="KW-0812">Transmembrane</keyword>
<keyword evidence="6" id="KW-0862">Zinc</keyword>
<evidence type="ECO:0000256" key="26">
    <source>
        <dbReference type="SAM" id="Phobius"/>
    </source>
</evidence>
<evidence type="ECO:0000256" key="5">
    <source>
        <dbReference type="ARBA" id="ARBA00022801"/>
    </source>
</evidence>
<keyword evidence="26" id="KW-1133">Transmembrane helix</keyword>
<evidence type="ECO:0000256" key="19">
    <source>
        <dbReference type="ARBA" id="ARBA00048729"/>
    </source>
</evidence>
<feature type="domain" description="Peptidase M20 dimerisation" evidence="27">
    <location>
        <begin position="260"/>
        <end position="402"/>
    </location>
</feature>
<keyword evidence="5 28" id="KW-0378">Hydrolase</keyword>
<dbReference type="GO" id="GO:0004046">
    <property type="term" value="F:aminoacylase activity"/>
    <property type="evidence" value="ECO:0007669"/>
    <property type="project" value="UniProtKB-EC"/>
</dbReference>
<dbReference type="EC" id="3.4.17.-" evidence="28"/>
<accession>A0A8B6FUI4</accession>
<dbReference type="Pfam" id="PF01546">
    <property type="entry name" value="Peptidase_M20"/>
    <property type="match status" value="1"/>
</dbReference>
<comment type="catalytic activity">
    <reaction evidence="10">
        <text>N-octadecanoyl-L-phenylalanine + H2O = octadecanoate + L-phenylalanine</text>
        <dbReference type="Rhea" id="RHEA:64128"/>
        <dbReference type="ChEBI" id="CHEBI:15377"/>
        <dbReference type="ChEBI" id="CHEBI:25629"/>
        <dbReference type="ChEBI" id="CHEBI:58095"/>
        <dbReference type="ChEBI" id="CHEBI:149700"/>
    </reaction>
    <physiologicalReaction direction="left-to-right" evidence="10">
        <dbReference type="Rhea" id="RHEA:64129"/>
    </physiologicalReaction>
</comment>
<evidence type="ECO:0000256" key="24">
    <source>
        <dbReference type="ARBA" id="ARBA00049100"/>
    </source>
</evidence>
<comment type="catalytic activity">
    <reaction evidence="12">
        <text>(5Z,8Z,11Z,14Z)-eicosatetraenoate + L-phenylalanine = N-(5Z,8Z,11Z,14Z-eicosatetraenoyl)-L-phenylalanine + H2O</text>
        <dbReference type="Rhea" id="RHEA:51312"/>
        <dbReference type="ChEBI" id="CHEBI:15377"/>
        <dbReference type="ChEBI" id="CHEBI:32395"/>
        <dbReference type="ChEBI" id="CHEBI:58095"/>
        <dbReference type="ChEBI" id="CHEBI:134022"/>
    </reaction>
    <physiologicalReaction direction="left-to-right" evidence="12">
        <dbReference type="Rhea" id="RHEA:51313"/>
    </physiologicalReaction>
    <physiologicalReaction direction="right-to-left" evidence="12">
        <dbReference type="Rhea" id="RHEA:51314"/>
    </physiologicalReaction>
</comment>
<comment type="catalytic activity">
    <reaction evidence="18">
        <text>N-(9Z-octadecenoyl)-L-serine + H2O = L-serine + (9Z)-octadecenoate</text>
        <dbReference type="Rhea" id="RHEA:51352"/>
        <dbReference type="ChEBI" id="CHEBI:15377"/>
        <dbReference type="ChEBI" id="CHEBI:30823"/>
        <dbReference type="ChEBI" id="CHEBI:33384"/>
        <dbReference type="ChEBI" id="CHEBI:134031"/>
    </reaction>
    <physiologicalReaction direction="left-to-right" evidence="18">
        <dbReference type="Rhea" id="RHEA:51353"/>
    </physiologicalReaction>
</comment>
<evidence type="ECO:0000256" key="14">
    <source>
        <dbReference type="ARBA" id="ARBA00048145"/>
    </source>
</evidence>
<comment type="catalytic activity">
    <reaction evidence="9">
        <text>N-(4Z,7Z,10Z,13Z,16Z,19Z-docosahexaenoyl)-L-phenylalanine + H2O = (4Z,7Z,10Z,13Z,16Z,19Z)-docosahexaenoate + L-phenylalanine</text>
        <dbReference type="Rhea" id="RHEA:64132"/>
        <dbReference type="ChEBI" id="CHEBI:15377"/>
        <dbReference type="ChEBI" id="CHEBI:58095"/>
        <dbReference type="ChEBI" id="CHEBI:77016"/>
        <dbReference type="ChEBI" id="CHEBI:149701"/>
    </reaction>
    <physiologicalReaction direction="left-to-right" evidence="9">
        <dbReference type="Rhea" id="RHEA:64133"/>
    </physiologicalReaction>
</comment>
<evidence type="ECO:0000256" key="10">
    <source>
        <dbReference type="ARBA" id="ARBA00047723"/>
    </source>
</evidence>
<evidence type="ECO:0000256" key="13">
    <source>
        <dbReference type="ARBA" id="ARBA00047879"/>
    </source>
</evidence>
<dbReference type="InterPro" id="IPR047177">
    <property type="entry name" value="Pept_M20A"/>
</dbReference>
<evidence type="ECO:0000313" key="29">
    <source>
        <dbReference type="Proteomes" id="UP000596742"/>
    </source>
</evidence>
<evidence type="ECO:0000256" key="6">
    <source>
        <dbReference type="ARBA" id="ARBA00022833"/>
    </source>
</evidence>
<comment type="catalytic activity">
    <reaction evidence="25">
        <text>N-(9Z-octadecenoyl)-L-lysine + H2O = L-lysine + (9Z)-octadecenoate</text>
        <dbReference type="Rhea" id="RHEA:64192"/>
        <dbReference type="ChEBI" id="CHEBI:15377"/>
        <dbReference type="ChEBI" id="CHEBI:30823"/>
        <dbReference type="ChEBI" id="CHEBI:32551"/>
        <dbReference type="ChEBI" id="CHEBI:149731"/>
    </reaction>
    <physiologicalReaction direction="left-to-right" evidence="25">
        <dbReference type="Rhea" id="RHEA:64193"/>
    </physiologicalReaction>
</comment>